<gene>
    <name evidence="2" type="ORF">A2J07_06195</name>
</gene>
<dbReference type="InterPro" id="IPR026022">
    <property type="entry name" value="PhoU_dom"/>
</dbReference>
<evidence type="ECO:0000313" key="2">
    <source>
        <dbReference type="EMBL" id="KYL03642.1"/>
    </source>
</evidence>
<dbReference type="GO" id="GO:0045936">
    <property type="term" value="P:negative regulation of phosphate metabolic process"/>
    <property type="evidence" value="ECO:0007669"/>
    <property type="project" value="InterPro"/>
</dbReference>
<dbReference type="Gene3D" id="1.20.58.220">
    <property type="entry name" value="Phosphate transport system protein phou homolog 2, domain 2"/>
    <property type="match status" value="1"/>
</dbReference>
<reference evidence="2 3" key="1">
    <citation type="submission" date="2016-03" db="EMBL/GenBank/DDBJ databases">
        <title>Comparative genomics of human isolates of Fusobacterium necrophorum.</title>
        <authorList>
            <person name="Jensen A."/>
            <person name="Bank S."/>
            <person name="Andersen P.S."/>
            <person name="Kristensen L.H."/>
            <person name="Prag J."/>
        </authorList>
    </citation>
    <scope>NUCLEOTIDE SEQUENCE [LARGE SCALE GENOMIC DNA]</scope>
    <source>
        <strain evidence="2 3">LS_1264</strain>
    </source>
</reference>
<dbReference type="EMBL" id="LVEA01000042">
    <property type="protein sequence ID" value="KYL03642.1"/>
    <property type="molecule type" value="Genomic_DNA"/>
</dbReference>
<evidence type="ECO:0000259" key="1">
    <source>
        <dbReference type="Pfam" id="PF01895"/>
    </source>
</evidence>
<dbReference type="Proteomes" id="UP000075816">
    <property type="component" value="Unassembled WGS sequence"/>
</dbReference>
<name>A0A162IPV5_9FUSO</name>
<accession>A0A162IPV5</accession>
<dbReference type="AlphaFoldDB" id="A0A162IPV5"/>
<dbReference type="KEGG" id="fnf:BSQ88_01305"/>
<comment type="caution">
    <text evidence="2">The sequence shown here is derived from an EMBL/GenBank/DDBJ whole genome shotgun (WGS) entry which is preliminary data.</text>
</comment>
<organism evidence="2 3">
    <name type="scientific">Fusobacterium necrophorum subsp. funduliforme</name>
    <dbReference type="NCBI Taxonomy" id="143387"/>
    <lineage>
        <taxon>Bacteria</taxon>
        <taxon>Fusobacteriati</taxon>
        <taxon>Fusobacteriota</taxon>
        <taxon>Fusobacteriia</taxon>
        <taxon>Fusobacteriales</taxon>
        <taxon>Fusobacteriaceae</taxon>
        <taxon>Fusobacterium</taxon>
    </lineage>
</organism>
<evidence type="ECO:0000313" key="3">
    <source>
        <dbReference type="Proteomes" id="UP000075816"/>
    </source>
</evidence>
<sequence length="227" mass="26926">MKNMEENKANIERNYVQSMKQLFYVLELNRDMIEGREEGEIVARAQSSENIINSFDVIIREDAITSIARYQPAAKNVRFFVMMIDSSRLLERMGDLLKACLRLIESMLKKDGTIRALLREYTLVLLGKIEEIYGMYMEAFFHENCELAYQILEEDDKIDSFILELQQKVIQWIQESKGEVEALFLFWNLHKKYERFTDHIIHLSINVIYLVKGENLRRKELEKDNRG</sequence>
<dbReference type="SUPFAM" id="SSF109755">
    <property type="entry name" value="PhoU-like"/>
    <property type="match status" value="1"/>
</dbReference>
<dbReference type="GO" id="GO:0030643">
    <property type="term" value="P:intracellular phosphate ion homeostasis"/>
    <property type="evidence" value="ECO:0007669"/>
    <property type="project" value="InterPro"/>
</dbReference>
<dbReference type="eggNOG" id="COG0704">
    <property type="taxonomic scope" value="Bacteria"/>
</dbReference>
<dbReference type="PANTHER" id="PTHR42930">
    <property type="entry name" value="PHOSPHATE-SPECIFIC TRANSPORT SYSTEM ACCESSORY PROTEIN PHOU"/>
    <property type="match status" value="1"/>
</dbReference>
<dbReference type="RefSeq" id="WP_005957904.1">
    <property type="nucleotide sequence ID" value="NZ_CAXOUJ010000023.1"/>
</dbReference>
<feature type="domain" description="PhoU" evidence="1">
    <location>
        <begin position="40"/>
        <end position="98"/>
    </location>
</feature>
<proteinExistence type="predicted"/>
<protein>
    <submittedName>
        <fullName evidence="2">PhoU family transcriptional regulator</fullName>
    </submittedName>
</protein>
<dbReference type="PANTHER" id="PTHR42930:SF3">
    <property type="entry name" value="PHOSPHATE-SPECIFIC TRANSPORT SYSTEM ACCESSORY PROTEIN PHOU"/>
    <property type="match status" value="1"/>
</dbReference>
<dbReference type="InterPro" id="IPR038078">
    <property type="entry name" value="PhoU-like_sf"/>
</dbReference>
<feature type="domain" description="PhoU" evidence="1">
    <location>
        <begin position="128"/>
        <end position="202"/>
    </location>
</feature>
<dbReference type="Pfam" id="PF01895">
    <property type="entry name" value="PhoU"/>
    <property type="match status" value="2"/>
</dbReference>
<dbReference type="InterPro" id="IPR028366">
    <property type="entry name" value="PhoU"/>
</dbReference>